<dbReference type="EC" id="6.5.1.2" evidence="2 14"/>
<dbReference type="GO" id="GO:0005829">
    <property type="term" value="C:cytosol"/>
    <property type="evidence" value="ECO:0007669"/>
    <property type="project" value="TreeGrafter"/>
</dbReference>
<dbReference type="Proteomes" id="UP001185092">
    <property type="component" value="Unassembled WGS sequence"/>
</dbReference>
<dbReference type="PROSITE" id="PS01055">
    <property type="entry name" value="DNA_LIGASE_N1"/>
    <property type="match status" value="1"/>
</dbReference>
<keyword evidence="7 14" id="KW-0227">DNA damage</keyword>
<feature type="binding site" evidence="14">
    <location>
        <begin position="34"/>
        <end position="38"/>
    </location>
    <ligand>
        <name>NAD(+)</name>
        <dbReference type="ChEBI" id="CHEBI:57540"/>
    </ligand>
</feature>
<comment type="caution">
    <text evidence="17">The sequence shown here is derived from an EMBL/GenBank/DDBJ whole genome shotgun (WGS) entry which is preliminary data.</text>
</comment>
<evidence type="ECO:0000256" key="12">
    <source>
        <dbReference type="ARBA" id="ARBA00034005"/>
    </source>
</evidence>
<evidence type="ECO:0000256" key="2">
    <source>
        <dbReference type="ARBA" id="ARBA00012722"/>
    </source>
</evidence>
<dbReference type="InterPro" id="IPR018239">
    <property type="entry name" value="DNA_ligase_AS"/>
</dbReference>
<organism evidence="17 18">
    <name type="scientific">Aureibacter tunicatorum</name>
    <dbReference type="NCBI Taxonomy" id="866807"/>
    <lineage>
        <taxon>Bacteria</taxon>
        <taxon>Pseudomonadati</taxon>
        <taxon>Bacteroidota</taxon>
        <taxon>Cytophagia</taxon>
        <taxon>Cytophagales</taxon>
        <taxon>Persicobacteraceae</taxon>
        <taxon>Aureibacter</taxon>
    </lineage>
</organism>
<feature type="binding site" evidence="14">
    <location>
        <position position="114"/>
    </location>
    <ligand>
        <name>NAD(+)</name>
        <dbReference type="ChEBI" id="CHEBI:57540"/>
    </ligand>
</feature>
<dbReference type="InterPro" id="IPR001357">
    <property type="entry name" value="BRCT_dom"/>
</dbReference>
<dbReference type="PROSITE" id="PS50172">
    <property type="entry name" value="BRCT"/>
    <property type="match status" value="1"/>
</dbReference>
<protein>
    <recommendedName>
        <fullName evidence="3 14">DNA ligase</fullName>
        <ecNumber evidence="2 14">6.5.1.2</ecNumber>
    </recommendedName>
    <alternativeName>
        <fullName evidence="14">Polydeoxyribonucleotide synthase [NAD(+)]</fullName>
    </alternativeName>
</protein>
<feature type="binding site" evidence="14">
    <location>
        <begin position="83"/>
        <end position="84"/>
    </location>
    <ligand>
        <name>NAD(+)</name>
        <dbReference type="ChEBI" id="CHEBI:57540"/>
    </ligand>
</feature>
<feature type="binding site" evidence="14">
    <location>
        <position position="174"/>
    </location>
    <ligand>
        <name>NAD(+)</name>
        <dbReference type="ChEBI" id="CHEBI:57540"/>
    </ligand>
</feature>
<evidence type="ECO:0000256" key="3">
    <source>
        <dbReference type="ARBA" id="ARBA00013308"/>
    </source>
</evidence>
<comment type="cofactor">
    <cofactor evidence="14">
        <name>Mg(2+)</name>
        <dbReference type="ChEBI" id="CHEBI:18420"/>
    </cofactor>
    <cofactor evidence="14">
        <name>Mn(2+)</name>
        <dbReference type="ChEBI" id="CHEBI:29035"/>
    </cofactor>
</comment>
<dbReference type="Pfam" id="PF12826">
    <property type="entry name" value="HHH_2"/>
    <property type="match status" value="1"/>
</dbReference>
<keyword evidence="4 14" id="KW-0436">Ligase</keyword>
<dbReference type="PROSITE" id="PS01056">
    <property type="entry name" value="DNA_LIGASE_N2"/>
    <property type="match status" value="1"/>
</dbReference>
<evidence type="ECO:0000256" key="8">
    <source>
        <dbReference type="ARBA" id="ARBA00022833"/>
    </source>
</evidence>
<feature type="binding site" evidence="14">
    <location>
        <position position="289"/>
    </location>
    <ligand>
        <name>NAD(+)</name>
        <dbReference type="ChEBI" id="CHEBI:57540"/>
    </ligand>
</feature>
<dbReference type="InterPro" id="IPR033136">
    <property type="entry name" value="DNA_ligase_CS"/>
</dbReference>
<dbReference type="SUPFAM" id="SSF47781">
    <property type="entry name" value="RuvA domain 2-like"/>
    <property type="match status" value="1"/>
</dbReference>
<evidence type="ECO:0000256" key="10">
    <source>
        <dbReference type="ARBA" id="ARBA00023027"/>
    </source>
</evidence>
<dbReference type="Gene3D" id="2.40.50.140">
    <property type="entry name" value="Nucleic acid-binding proteins"/>
    <property type="match status" value="1"/>
</dbReference>
<dbReference type="NCBIfam" id="NF005932">
    <property type="entry name" value="PRK07956.1"/>
    <property type="match status" value="1"/>
</dbReference>
<dbReference type="GO" id="GO:0006281">
    <property type="term" value="P:DNA repair"/>
    <property type="evidence" value="ECO:0007669"/>
    <property type="project" value="UniProtKB-KW"/>
</dbReference>
<proteinExistence type="inferred from homology"/>
<dbReference type="InterPro" id="IPR012340">
    <property type="entry name" value="NA-bd_OB-fold"/>
</dbReference>
<evidence type="ECO:0000256" key="14">
    <source>
        <dbReference type="HAMAP-Rule" id="MF_01588"/>
    </source>
</evidence>
<dbReference type="PANTHER" id="PTHR23389">
    <property type="entry name" value="CHROMOSOME TRANSMISSION FIDELITY FACTOR 18"/>
    <property type="match status" value="1"/>
</dbReference>
<feature type="domain" description="BRCT" evidence="16">
    <location>
        <begin position="592"/>
        <end position="671"/>
    </location>
</feature>
<dbReference type="SUPFAM" id="SSF52113">
    <property type="entry name" value="BRCT domain"/>
    <property type="match status" value="1"/>
</dbReference>
<dbReference type="GO" id="GO:0003911">
    <property type="term" value="F:DNA ligase (NAD+) activity"/>
    <property type="evidence" value="ECO:0007669"/>
    <property type="project" value="UniProtKB-UniRule"/>
</dbReference>
<dbReference type="InterPro" id="IPR013839">
    <property type="entry name" value="DNAligase_adenylation"/>
</dbReference>
<dbReference type="InterPro" id="IPR013840">
    <property type="entry name" value="DNAligase_N"/>
</dbReference>
<feature type="binding site" evidence="14">
    <location>
        <position position="313"/>
    </location>
    <ligand>
        <name>NAD(+)</name>
        <dbReference type="ChEBI" id="CHEBI:57540"/>
    </ligand>
</feature>
<dbReference type="InterPro" id="IPR004149">
    <property type="entry name" value="Znf_DNAligase_C4"/>
</dbReference>
<name>A0AAE4BUL8_9BACT</name>
<dbReference type="Gene3D" id="6.20.10.30">
    <property type="match status" value="1"/>
</dbReference>
<dbReference type="Gene3D" id="1.10.287.610">
    <property type="entry name" value="Helix hairpin bin"/>
    <property type="match status" value="1"/>
</dbReference>
<dbReference type="Pfam" id="PF03119">
    <property type="entry name" value="DNA_ligase_ZBD"/>
    <property type="match status" value="1"/>
</dbReference>
<feature type="active site" description="N6-AMP-lysine intermediate" evidence="14">
    <location>
        <position position="116"/>
    </location>
</feature>
<keyword evidence="6 14" id="KW-0479">Metal-binding</keyword>
<dbReference type="EMBL" id="JAVDQD010000006">
    <property type="protein sequence ID" value="MDR6240898.1"/>
    <property type="molecule type" value="Genomic_DNA"/>
</dbReference>
<keyword evidence="5 14" id="KW-0235">DNA replication</keyword>
<dbReference type="SMART" id="SM00532">
    <property type="entry name" value="LIGANc"/>
    <property type="match status" value="1"/>
</dbReference>
<keyword evidence="8 14" id="KW-0862">Zinc</keyword>
<comment type="function">
    <text evidence="1 14">DNA ligase that catalyzes the formation of phosphodiester linkages between 5'-phosphoryl and 3'-hydroxyl groups in double-stranded DNA using NAD as a coenzyme and as the energy source for the reaction. It is essential for DNA replication and repair of damaged DNA.</text>
</comment>
<evidence type="ECO:0000256" key="7">
    <source>
        <dbReference type="ARBA" id="ARBA00022763"/>
    </source>
</evidence>
<feature type="binding site" evidence="14">
    <location>
        <position position="407"/>
    </location>
    <ligand>
        <name>Zn(2+)</name>
        <dbReference type="ChEBI" id="CHEBI:29105"/>
    </ligand>
</feature>
<dbReference type="PIRSF" id="PIRSF001604">
    <property type="entry name" value="LigA"/>
    <property type="match status" value="1"/>
</dbReference>
<evidence type="ECO:0000256" key="4">
    <source>
        <dbReference type="ARBA" id="ARBA00022598"/>
    </source>
</evidence>
<dbReference type="InterPro" id="IPR004150">
    <property type="entry name" value="NAD_DNA_ligase_OB"/>
</dbReference>
<dbReference type="InterPro" id="IPR036420">
    <property type="entry name" value="BRCT_dom_sf"/>
</dbReference>
<dbReference type="NCBIfam" id="TIGR00575">
    <property type="entry name" value="dnlj"/>
    <property type="match status" value="1"/>
</dbReference>
<keyword evidence="18" id="KW-1185">Reference proteome</keyword>
<comment type="catalytic activity">
    <reaction evidence="12 14 15">
        <text>NAD(+) + (deoxyribonucleotide)n-3'-hydroxyl + 5'-phospho-(deoxyribonucleotide)m = (deoxyribonucleotide)n+m + AMP + beta-nicotinamide D-nucleotide.</text>
        <dbReference type="EC" id="6.5.1.2"/>
    </reaction>
</comment>
<dbReference type="AlphaFoldDB" id="A0AAE4BUL8"/>
<dbReference type="SMART" id="SM00292">
    <property type="entry name" value="BRCT"/>
    <property type="match status" value="1"/>
</dbReference>
<evidence type="ECO:0000256" key="5">
    <source>
        <dbReference type="ARBA" id="ARBA00022705"/>
    </source>
</evidence>
<feature type="binding site" evidence="14">
    <location>
        <position position="425"/>
    </location>
    <ligand>
        <name>Zn(2+)</name>
        <dbReference type="ChEBI" id="CHEBI:29105"/>
    </ligand>
</feature>
<evidence type="ECO:0000256" key="6">
    <source>
        <dbReference type="ARBA" id="ARBA00022723"/>
    </source>
</evidence>
<dbReference type="InterPro" id="IPR010994">
    <property type="entry name" value="RuvA_2-like"/>
</dbReference>
<dbReference type="Pfam" id="PF03120">
    <property type="entry name" value="OB_DNA_ligase"/>
    <property type="match status" value="1"/>
</dbReference>
<evidence type="ECO:0000259" key="16">
    <source>
        <dbReference type="PROSITE" id="PS50172"/>
    </source>
</evidence>
<keyword evidence="10 14" id="KW-0520">NAD</keyword>
<evidence type="ECO:0000256" key="1">
    <source>
        <dbReference type="ARBA" id="ARBA00004067"/>
    </source>
</evidence>
<reference evidence="17" key="1">
    <citation type="submission" date="2023-07" db="EMBL/GenBank/DDBJ databases">
        <title>Genomic Encyclopedia of Type Strains, Phase IV (KMG-IV): sequencing the most valuable type-strain genomes for metagenomic binning, comparative biology and taxonomic classification.</title>
        <authorList>
            <person name="Goeker M."/>
        </authorList>
    </citation>
    <scope>NUCLEOTIDE SEQUENCE</scope>
    <source>
        <strain evidence="17">DSM 26174</strain>
    </source>
</reference>
<dbReference type="HAMAP" id="MF_01588">
    <property type="entry name" value="DNA_ligase_A"/>
    <property type="match status" value="1"/>
</dbReference>
<gene>
    <name evidence="14" type="primary">ligA</name>
    <name evidence="17" type="ORF">HNQ88_003974</name>
</gene>
<dbReference type="Pfam" id="PF01653">
    <property type="entry name" value="DNA_ligase_aden"/>
    <property type="match status" value="1"/>
</dbReference>
<evidence type="ECO:0000313" key="18">
    <source>
        <dbReference type="Proteomes" id="UP001185092"/>
    </source>
</evidence>
<keyword evidence="9 14" id="KW-0460">Magnesium</keyword>
<sequence length="671" mass="75261">MTADEAKIEIENLTKEINSLNEAYYQRHESKVSDFDFDMMLKRLQQLENEFPQFKDPHSPTTRVGGTVNKNFKSVKHEYPMLSLANTYTDEEIFEFDKRVRKGLAEEKVEYVCELKFDGVAISLIYEEGKLTQAITRGDGVQGDDVTDNVKTIRNIPLKLKGEGWPQKFEVRGEILLPLAEFERINKEREDIGEAPLANPRNAASGTIKMQDSSIVAQRRLDCYLYNLLGENLTVPSHSNALALLESWGVPVSPTYKTCGSLEGVKAYIQHWENERQNLPVEIDGIVIKVNDLNQRAELGNTSKNPRWAIAYKYQAEKAMTRLDKVTFQVGRTGAVTPVANLEPVELAGTIVKRASLYNADEIERLDLHIDDQVYVEKGGEIIPKITGVLADQRSKNAVKINFVSNCPECGTALVRKEGEVNYYCPNENGCEPQIKGKIEHFVQRRAMNIMSLGSRTINALHKAGLVDNIADLYELKADDILKLEGFKEQSTAKLLQGIEDSKQMPFEIVLFAVGIRFVGKTVAEKLAIHFETLEQLQKATFEELIEAPEIGEKIANSVLEYFAEENNLSMLNRLKSYGLNFEIQRSEEAEQVGTSLEGLSFVISGVFEKYSRDELKDLIKNNGGKVVSALSSKVSFLLAGDKMGPSKLAKAEKLGTKIISENEFLEKIGL</sequence>
<evidence type="ECO:0000256" key="11">
    <source>
        <dbReference type="ARBA" id="ARBA00023204"/>
    </source>
</evidence>
<dbReference type="RefSeq" id="WP_309941255.1">
    <property type="nucleotide sequence ID" value="NZ_AP025305.1"/>
</dbReference>
<dbReference type="Gene3D" id="3.30.470.30">
    <property type="entry name" value="DNA ligase/mRNA capping enzyme"/>
    <property type="match status" value="1"/>
</dbReference>
<accession>A0AAE4BUL8</accession>
<feature type="binding site" evidence="14">
    <location>
        <position position="431"/>
    </location>
    <ligand>
        <name>Zn(2+)</name>
        <dbReference type="ChEBI" id="CHEBI:29105"/>
    </ligand>
</feature>
<feature type="binding site" evidence="14">
    <location>
        <position position="137"/>
    </location>
    <ligand>
        <name>NAD(+)</name>
        <dbReference type="ChEBI" id="CHEBI:57540"/>
    </ligand>
</feature>
<dbReference type="FunFam" id="1.10.150.20:FF:000006">
    <property type="entry name" value="DNA ligase"/>
    <property type="match status" value="1"/>
</dbReference>
<evidence type="ECO:0000256" key="15">
    <source>
        <dbReference type="RuleBase" id="RU000618"/>
    </source>
</evidence>
<dbReference type="SUPFAM" id="SSF50249">
    <property type="entry name" value="Nucleic acid-binding proteins"/>
    <property type="match status" value="1"/>
</dbReference>
<evidence type="ECO:0000256" key="9">
    <source>
        <dbReference type="ARBA" id="ARBA00022842"/>
    </source>
</evidence>
<comment type="similarity">
    <text evidence="13 14">Belongs to the NAD-dependent DNA ligase family. LigA subfamily.</text>
</comment>
<dbReference type="GO" id="GO:0046872">
    <property type="term" value="F:metal ion binding"/>
    <property type="evidence" value="ECO:0007669"/>
    <property type="project" value="UniProtKB-KW"/>
</dbReference>
<dbReference type="InterPro" id="IPR001679">
    <property type="entry name" value="DNA_ligase"/>
</dbReference>
<keyword evidence="11 14" id="KW-0234">DNA repair</keyword>
<dbReference type="Pfam" id="PF00533">
    <property type="entry name" value="BRCT"/>
    <property type="match status" value="1"/>
</dbReference>
<dbReference type="FunFam" id="1.10.150.20:FF:000007">
    <property type="entry name" value="DNA ligase"/>
    <property type="match status" value="1"/>
</dbReference>
<dbReference type="Gene3D" id="1.10.150.20">
    <property type="entry name" value="5' to 3' exonuclease, C-terminal subdomain"/>
    <property type="match status" value="2"/>
</dbReference>
<dbReference type="PANTHER" id="PTHR23389:SF9">
    <property type="entry name" value="DNA LIGASE"/>
    <property type="match status" value="1"/>
</dbReference>
<keyword evidence="14" id="KW-0464">Manganese</keyword>
<evidence type="ECO:0000313" key="17">
    <source>
        <dbReference type="EMBL" id="MDR6240898.1"/>
    </source>
</evidence>
<dbReference type="SUPFAM" id="SSF56091">
    <property type="entry name" value="DNA ligase/mRNA capping enzyme, catalytic domain"/>
    <property type="match status" value="1"/>
</dbReference>
<evidence type="ECO:0000256" key="13">
    <source>
        <dbReference type="ARBA" id="ARBA00060881"/>
    </source>
</evidence>
<dbReference type="FunFam" id="3.30.470.30:FF:000001">
    <property type="entry name" value="DNA ligase"/>
    <property type="match status" value="1"/>
</dbReference>
<dbReference type="CDD" id="cd00114">
    <property type="entry name" value="LIGANc"/>
    <property type="match status" value="1"/>
</dbReference>
<dbReference type="InterPro" id="IPR041663">
    <property type="entry name" value="DisA/LigA_HHH"/>
</dbReference>
<feature type="binding site" evidence="14">
    <location>
        <position position="410"/>
    </location>
    <ligand>
        <name>Zn(2+)</name>
        <dbReference type="ChEBI" id="CHEBI:29105"/>
    </ligand>
</feature>
<dbReference type="FunFam" id="2.40.50.140:FF:000012">
    <property type="entry name" value="DNA ligase"/>
    <property type="match status" value="1"/>
</dbReference>
<dbReference type="Gene3D" id="3.40.50.10190">
    <property type="entry name" value="BRCT domain"/>
    <property type="match status" value="1"/>
</dbReference>
<dbReference type="GO" id="GO:0006260">
    <property type="term" value="P:DNA replication"/>
    <property type="evidence" value="ECO:0007669"/>
    <property type="project" value="UniProtKB-KW"/>
</dbReference>